<reference evidence="7 8" key="1">
    <citation type="submission" date="2021-03" db="EMBL/GenBank/DDBJ databases">
        <title>Sequencing the genomes of 1000 actinobacteria strains.</title>
        <authorList>
            <person name="Klenk H.-P."/>
        </authorList>
    </citation>
    <scope>NUCLEOTIDE SEQUENCE [LARGE SCALE GENOMIC DNA]</scope>
    <source>
        <strain evidence="7 8">DSM 24221</strain>
    </source>
</reference>
<dbReference type="InterPro" id="IPR023908">
    <property type="entry name" value="xxxLxxG_rpt"/>
</dbReference>
<proteinExistence type="predicted"/>
<evidence type="ECO:0000256" key="1">
    <source>
        <dbReference type="ARBA" id="ARBA00004141"/>
    </source>
</evidence>
<dbReference type="NCBIfam" id="TIGR03062">
    <property type="entry name" value="pip_yhgE_Cterm"/>
    <property type="match status" value="1"/>
</dbReference>
<dbReference type="InterPro" id="IPR051328">
    <property type="entry name" value="T7SS_ABC-Transporter"/>
</dbReference>
<dbReference type="RefSeq" id="WP_165134983.1">
    <property type="nucleotide sequence ID" value="NZ_CP049253.1"/>
</dbReference>
<evidence type="ECO:0000256" key="2">
    <source>
        <dbReference type="ARBA" id="ARBA00022692"/>
    </source>
</evidence>
<dbReference type="PANTHER" id="PTHR43077:SF5">
    <property type="entry name" value="PHAGE INFECTION PROTEIN"/>
    <property type="match status" value="1"/>
</dbReference>
<dbReference type="InterPro" id="IPR017500">
    <property type="entry name" value="Phage_infect_YhgE_N"/>
</dbReference>
<evidence type="ECO:0000313" key="7">
    <source>
        <dbReference type="EMBL" id="MBP2437012.1"/>
    </source>
</evidence>
<feature type="transmembrane region" description="Helical" evidence="5">
    <location>
        <begin position="476"/>
        <end position="497"/>
    </location>
</feature>
<gene>
    <name evidence="7" type="ORF">JOF34_001598</name>
</gene>
<dbReference type="Gene3D" id="1.10.287.950">
    <property type="entry name" value="Methyl-accepting chemotaxis protein"/>
    <property type="match status" value="1"/>
</dbReference>
<feature type="transmembrane region" description="Helical" evidence="5">
    <location>
        <begin position="509"/>
        <end position="530"/>
    </location>
</feature>
<accession>A0ABS4ZII6</accession>
<protein>
    <submittedName>
        <fullName evidence="7">Membrane protein</fullName>
    </submittedName>
</protein>
<feature type="transmembrane region" description="Helical" evidence="5">
    <location>
        <begin position="21"/>
        <end position="40"/>
    </location>
</feature>
<dbReference type="InterPro" id="IPR013525">
    <property type="entry name" value="ABC2_TM"/>
</dbReference>
<keyword evidence="8" id="KW-1185">Reference proteome</keyword>
<sequence>MKTIALIRTELRRLTSSPMAILALVALMMIPVLYSGLYLWGNDDPYGNLDDVPAALVIEDTGATDDDGEHVNYGETVRDNLLDDGTLDWQVTTSDTAAVGLKTGEYDFIVTLGPDFSTNLTSIADDDPTRAVVELTTNDSNSYIARTIADKVTDSVRQSLTQEVGETAARTLLDGLATVRSGLVDAASGADQLAEGATSAHTGATTLADGTGSAADGGRDLANGLVTLNSSAAELPGQISQLNDGAHQVADGNAQLAQAVTPAAERVGQAIDALPTEDDMRARLTEQGFSEEEIAAIVGVVSPGREELTNANTQVQEAASAVQQLADGSRQVAEGTQRLSDGIPALTDGIASAARGANDLSGGLDQLRDGSNDLANGLGELESGSAELASGLSDAVSDIPDQSEEERGTAAAMMSDPVTVSSSAFTEASSYGAGMAPFFISLAGWIGIYALFLIVKPYSQRAVTALRRPLPITLGAWATPALLGALQMAAVFSVLSFGLGYEIAMPGPMLAFMVLTSVTFAAIILCLNVLLGSVGQFLGLVMMVLQLVTAGGTFPWQTLPAPLRTLHQVLPMSHSVDGMRQLMYGGDMARAWADVWSLMAWLIGALIVAFVVLARMTRQRTLRDLRPSLIG</sequence>
<dbReference type="SUPFAM" id="SSF58104">
    <property type="entry name" value="Methyl-accepting chemotaxis protein (MCP) signaling domain"/>
    <property type="match status" value="1"/>
</dbReference>
<evidence type="ECO:0000256" key="5">
    <source>
        <dbReference type="SAM" id="Phobius"/>
    </source>
</evidence>
<feature type="domain" description="ABC-2 type transporter transmembrane" evidence="6">
    <location>
        <begin position="410"/>
        <end position="610"/>
    </location>
</feature>
<organism evidence="7 8">
    <name type="scientific">Microbacterium amylolyticum</name>
    <dbReference type="NCBI Taxonomy" id="936337"/>
    <lineage>
        <taxon>Bacteria</taxon>
        <taxon>Bacillati</taxon>
        <taxon>Actinomycetota</taxon>
        <taxon>Actinomycetes</taxon>
        <taxon>Micrococcales</taxon>
        <taxon>Microbacteriaceae</taxon>
        <taxon>Microbacterium</taxon>
    </lineage>
</organism>
<comment type="subcellular location">
    <subcellularLocation>
        <location evidence="1">Membrane</location>
        <topology evidence="1">Multi-pass membrane protein</topology>
    </subcellularLocation>
</comment>
<evidence type="ECO:0000313" key="8">
    <source>
        <dbReference type="Proteomes" id="UP001519362"/>
    </source>
</evidence>
<evidence type="ECO:0000259" key="6">
    <source>
        <dbReference type="Pfam" id="PF12698"/>
    </source>
</evidence>
<name>A0ABS4ZII6_9MICO</name>
<feature type="transmembrane region" description="Helical" evidence="5">
    <location>
        <begin position="595"/>
        <end position="614"/>
    </location>
</feature>
<keyword evidence="3 5" id="KW-1133">Transmembrane helix</keyword>
<feature type="transmembrane region" description="Helical" evidence="5">
    <location>
        <begin position="537"/>
        <end position="556"/>
    </location>
</feature>
<dbReference type="InterPro" id="IPR017501">
    <property type="entry name" value="Phage_infect_YhgE_C"/>
</dbReference>
<feature type="transmembrane region" description="Helical" evidence="5">
    <location>
        <begin position="431"/>
        <end position="455"/>
    </location>
</feature>
<dbReference type="NCBIfam" id="TIGR03061">
    <property type="entry name" value="pip_yhgE_Nterm"/>
    <property type="match status" value="1"/>
</dbReference>
<keyword evidence="4 5" id="KW-0472">Membrane</keyword>
<dbReference type="Pfam" id="PF12698">
    <property type="entry name" value="ABC2_membrane_3"/>
    <property type="match status" value="1"/>
</dbReference>
<dbReference type="Proteomes" id="UP001519362">
    <property type="component" value="Unassembled WGS sequence"/>
</dbReference>
<keyword evidence="2 5" id="KW-0812">Transmembrane</keyword>
<dbReference type="NCBIfam" id="TIGR03057">
    <property type="entry name" value="xxxLxxG_by_4"/>
    <property type="match status" value="1"/>
</dbReference>
<comment type="caution">
    <text evidence="7">The sequence shown here is derived from an EMBL/GenBank/DDBJ whole genome shotgun (WGS) entry which is preliminary data.</text>
</comment>
<dbReference type="PANTHER" id="PTHR43077">
    <property type="entry name" value="TRANSPORT PERMEASE YVFS-RELATED"/>
    <property type="match status" value="1"/>
</dbReference>
<evidence type="ECO:0000256" key="4">
    <source>
        <dbReference type="ARBA" id="ARBA00023136"/>
    </source>
</evidence>
<evidence type="ECO:0000256" key="3">
    <source>
        <dbReference type="ARBA" id="ARBA00022989"/>
    </source>
</evidence>
<dbReference type="EMBL" id="JAGIOL010000001">
    <property type="protein sequence ID" value="MBP2437012.1"/>
    <property type="molecule type" value="Genomic_DNA"/>
</dbReference>